<evidence type="ECO:0000256" key="1">
    <source>
        <dbReference type="SAM" id="Phobius"/>
    </source>
</evidence>
<dbReference type="Proteomes" id="UP000265520">
    <property type="component" value="Unassembled WGS sequence"/>
</dbReference>
<evidence type="ECO:0000313" key="2">
    <source>
        <dbReference type="EMBL" id="MCI66867.1"/>
    </source>
</evidence>
<protein>
    <submittedName>
        <fullName evidence="2">Uncharacterized protein</fullName>
    </submittedName>
</protein>
<evidence type="ECO:0000313" key="3">
    <source>
        <dbReference type="Proteomes" id="UP000265520"/>
    </source>
</evidence>
<dbReference type="EMBL" id="LXQA010704041">
    <property type="protein sequence ID" value="MCI66867.1"/>
    <property type="molecule type" value="Genomic_DNA"/>
</dbReference>
<sequence length="73" mass="8280">CRFLVFQVDLFRVGVHFFEVVCELRLVCRLLPRVLALSLSGMLGVFELGLVCLGSHFTVFSSSFSLKELFFGF</sequence>
<name>A0A392U274_9FABA</name>
<keyword evidence="1" id="KW-1133">Transmembrane helix</keyword>
<feature type="non-terminal residue" evidence="2">
    <location>
        <position position="1"/>
    </location>
</feature>
<dbReference type="AlphaFoldDB" id="A0A392U274"/>
<keyword evidence="3" id="KW-1185">Reference proteome</keyword>
<keyword evidence="1" id="KW-0472">Membrane</keyword>
<accession>A0A392U274</accession>
<comment type="caution">
    <text evidence="2">The sequence shown here is derived from an EMBL/GenBank/DDBJ whole genome shotgun (WGS) entry which is preliminary data.</text>
</comment>
<proteinExistence type="predicted"/>
<keyword evidence="1" id="KW-0812">Transmembrane</keyword>
<organism evidence="2 3">
    <name type="scientific">Trifolium medium</name>
    <dbReference type="NCBI Taxonomy" id="97028"/>
    <lineage>
        <taxon>Eukaryota</taxon>
        <taxon>Viridiplantae</taxon>
        <taxon>Streptophyta</taxon>
        <taxon>Embryophyta</taxon>
        <taxon>Tracheophyta</taxon>
        <taxon>Spermatophyta</taxon>
        <taxon>Magnoliopsida</taxon>
        <taxon>eudicotyledons</taxon>
        <taxon>Gunneridae</taxon>
        <taxon>Pentapetalae</taxon>
        <taxon>rosids</taxon>
        <taxon>fabids</taxon>
        <taxon>Fabales</taxon>
        <taxon>Fabaceae</taxon>
        <taxon>Papilionoideae</taxon>
        <taxon>50 kb inversion clade</taxon>
        <taxon>NPAAA clade</taxon>
        <taxon>Hologalegina</taxon>
        <taxon>IRL clade</taxon>
        <taxon>Trifolieae</taxon>
        <taxon>Trifolium</taxon>
    </lineage>
</organism>
<feature type="transmembrane region" description="Helical" evidence="1">
    <location>
        <begin position="34"/>
        <end position="57"/>
    </location>
</feature>
<reference evidence="2 3" key="1">
    <citation type="journal article" date="2018" name="Front. Plant Sci.">
        <title>Red Clover (Trifolium pratense) and Zigzag Clover (T. medium) - A Picture of Genomic Similarities and Differences.</title>
        <authorList>
            <person name="Dluhosova J."/>
            <person name="Istvanek J."/>
            <person name="Nedelnik J."/>
            <person name="Repkova J."/>
        </authorList>
    </citation>
    <scope>NUCLEOTIDE SEQUENCE [LARGE SCALE GENOMIC DNA]</scope>
    <source>
        <strain evidence="3">cv. 10/8</strain>
        <tissue evidence="2">Leaf</tissue>
    </source>
</reference>